<dbReference type="GO" id="GO:1990904">
    <property type="term" value="C:ribonucleoprotein complex"/>
    <property type="evidence" value="ECO:0007669"/>
    <property type="project" value="UniProtKB-KW"/>
</dbReference>
<reference evidence="9 10" key="1">
    <citation type="submission" date="2016-04" db="EMBL/GenBank/DDBJ databases">
        <title>Evolutionary innovation and constraint leading to complex multicellularity in the Ascomycota.</title>
        <authorList>
            <person name="Cisse O."/>
            <person name="Nguyen A."/>
            <person name="Hewitt D.A."/>
            <person name="Jedd G."/>
            <person name="Stajich J.E."/>
        </authorList>
    </citation>
    <scope>NUCLEOTIDE SEQUENCE [LARGE SCALE GENOMIC DNA]</scope>
    <source>
        <strain evidence="9 10">DAH-3</strain>
    </source>
</reference>
<evidence type="ECO:0000256" key="2">
    <source>
        <dbReference type="ARBA" id="ARBA00006700"/>
    </source>
</evidence>
<dbReference type="GO" id="GO:0043625">
    <property type="term" value="C:delta DNA polymerase complex"/>
    <property type="evidence" value="ECO:0007669"/>
    <property type="project" value="InterPro"/>
</dbReference>
<evidence type="ECO:0000256" key="5">
    <source>
        <dbReference type="ARBA" id="ARBA00022980"/>
    </source>
</evidence>
<evidence type="ECO:0000313" key="9">
    <source>
        <dbReference type="EMBL" id="OLL25495.1"/>
    </source>
</evidence>
<keyword evidence="10" id="KW-1185">Reference proteome</keyword>
<feature type="compositionally biased region" description="Basic and acidic residues" evidence="8">
    <location>
        <begin position="214"/>
        <end position="237"/>
    </location>
</feature>
<dbReference type="GO" id="GO:0006271">
    <property type="term" value="P:DNA strand elongation involved in DNA replication"/>
    <property type="evidence" value="ECO:0007669"/>
    <property type="project" value="TreeGrafter"/>
</dbReference>
<dbReference type="Gene3D" id="3.90.1030.20">
    <property type="entry name" value="DNA polymerase delta, p66 (Cdc27) subunit, wHTH domain"/>
    <property type="match status" value="1"/>
</dbReference>
<feature type="compositionally biased region" description="Basic and acidic residues" evidence="8">
    <location>
        <begin position="309"/>
        <end position="340"/>
    </location>
</feature>
<evidence type="ECO:0000256" key="6">
    <source>
        <dbReference type="ARBA" id="ARBA00023242"/>
    </source>
</evidence>
<dbReference type="Pfam" id="PF09507">
    <property type="entry name" value="CDC27"/>
    <property type="match status" value="1"/>
</dbReference>
<evidence type="ECO:0000313" key="10">
    <source>
        <dbReference type="Proteomes" id="UP000186594"/>
    </source>
</evidence>
<organism evidence="9 10">
    <name type="scientific">Neolecta irregularis (strain DAH-3)</name>
    <dbReference type="NCBI Taxonomy" id="1198029"/>
    <lineage>
        <taxon>Eukaryota</taxon>
        <taxon>Fungi</taxon>
        <taxon>Dikarya</taxon>
        <taxon>Ascomycota</taxon>
        <taxon>Taphrinomycotina</taxon>
        <taxon>Neolectales</taxon>
        <taxon>Neolectaceae</taxon>
        <taxon>Neolecta</taxon>
    </lineage>
</organism>
<feature type="compositionally biased region" description="Polar residues" evidence="8">
    <location>
        <begin position="92"/>
        <end position="105"/>
    </location>
</feature>
<dbReference type="GO" id="GO:1904161">
    <property type="term" value="P:DNA synthesis involved in UV-damage excision repair"/>
    <property type="evidence" value="ECO:0007669"/>
    <property type="project" value="TreeGrafter"/>
</dbReference>
<dbReference type="PANTHER" id="PTHR17598">
    <property type="entry name" value="DNA POLYMERASE DELTA SUBUNIT 3"/>
    <property type="match status" value="1"/>
</dbReference>
<dbReference type="GO" id="GO:0006412">
    <property type="term" value="P:translation"/>
    <property type="evidence" value="ECO:0007669"/>
    <property type="project" value="InterPro"/>
</dbReference>
<dbReference type="OrthoDB" id="275582at2759"/>
<evidence type="ECO:0000256" key="4">
    <source>
        <dbReference type="ARBA" id="ARBA00022705"/>
    </source>
</evidence>
<protein>
    <recommendedName>
        <fullName evidence="3">DNA polymerase delta subunit 3</fullName>
    </recommendedName>
</protein>
<feature type="compositionally biased region" description="Basic residues" evidence="8">
    <location>
        <begin position="378"/>
        <end position="388"/>
    </location>
</feature>
<comment type="similarity">
    <text evidence="2">Belongs to the universal ribosomal protein uL23 family.</text>
</comment>
<keyword evidence="4" id="KW-0235">DNA replication</keyword>
<evidence type="ECO:0000256" key="8">
    <source>
        <dbReference type="SAM" id="MobiDB-lite"/>
    </source>
</evidence>
<dbReference type="AlphaFoldDB" id="A0A1U7LS50"/>
<dbReference type="InterPro" id="IPR019038">
    <property type="entry name" value="POLD3"/>
</dbReference>
<dbReference type="Gene3D" id="3.30.70.330">
    <property type="match status" value="1"/>
</dbReference>
<sequence length="562" mass="63964">MTVDDHLHKLAEWIVSEKRLVTYRLLSRELKCHVNRAKEYRSPRSVLNNLQRMLYEYYMVSLEKGNKLHATYIISGFVIQKLPETLKRSRESSSSPLQTQDSTVENDQDVRVRTVSLIPEEDLDKSKASFAEISSIHIYSLEPNPLKDLTVLATVSQDIRINYPELISSEEMSKVYGSVYNPEAHRKAVSTARLLPTKQPVQIKRRVAPVTRPEASEEPSRLESDSQAEKPAHPSKKEMAANFFGSKSTMKKLLAPKIEETDPSPIHAAELPAKAASKKDKTLSKDVAVPKKNKASRKSESPRGIFPYDRFKLTRSQEADDETAKSQSKEQEEALSRLMDEDTEMEDVNIPEPPQETVMEAAVQESRPGAGPAAPERKHGRRKVTKKVTSKDAKGYLVTKEETAWESFSESEKDQGNKTKATFDAAPTNFAAFHVPLNVNKLDIKDYLWNIYGLEVKSVKTLISHGDMAKFNSKKPGENWKFRLPSKKKAIVEFEKPFYYPEVPKNLNPWNKLYTDYADAKIQAIKCGLDEPPERVMKKFYAQQPETMEEFIEEPTNRRGKS</sequence>
<name>A0A1U7LS50_NEOID</name>
<keyword evidence="6" id="KW-0539">Nucleus</keyword>
<dbReference type="InterPro" id="IPR012677">
    <property type="entry name" value="Nucleotide-bd_a/b_plait_sf"/>
</dbReference>
<dbReference type="EMBL" id="LXFE01000391">
    <property type="protein sequence ID" value="OLL25495.1"/>
    <property type="molecule type" value="Genomic_DNA"/>
</dbReference>
<dbReference type="GO" id="GO:0003735">
    <property type="term" value="F:structural constituent of ribosome"/>
    <property type="evidence" value="ECO:0007669"/>
    <property type="project" value="InterPro"/>
</dbReference>
<comment type="caution">
    <text evidence="9">The sequence shown here is derived from an EMBL/GenBank/DDBJ whole genome shotgun (WGS) entry which is preliminary data.</text>
</comment>
<accession>A0A1U7LS50</accession>
<feature type="region of interest" description="Disordered" evidence="8">
    <location>
        <begin position="204"/>
        <end position="237"/>
    </location>
</feature>
<proteinExistence type="inferred from homology"/>
<dbReference type="SUPFAM" id="SSF54189">
    <property type="entry name" value="Ribosomal proteins S24e, L23 and L15e"/>
    <property type="match status" value="1"/>
</dbReference>
<dbReference type="InterPro" id="IPR041913">
    <property type="entry name" value="POLD3_sf"/>
</dbReference>
<dbReference type="Pfam" id="PF00276">
    <property type="entry name" value="Ribosomal_L23"/>
    <property type="match status" value="1"/>
</dbReference>
<evidence type="ECO:0000256" key="3">
    <source>
        <dbReference type="ARBA" id="ARBA00017589"/>
    </source>
</evidence>
<evidence type="ECO:0000256" key="1">
    <source>
        <dbReference type="ARBA" id="ARBA00004123"/>
    </source>
</evidence>
<dbReference type="InterPro" id="IPR012678">
    <property type="entry name" value="Ribosomal_uL23/eL15/eS24_sf"/>
</dbReference>
<keyword evidence="5" id="KW-0689">Ribosomal protein</keyword>
<gene>
    <name evidence="9" type="ORF">NEOLI_002146</name>
</gene>
<keyword evidence="7" id="KW-0687">Ribonucleoprotein</keyword>
<comment type="subcellular location">
    <subcellularLocation>
        <location evidence="1">Nucleus</location>
    </subcellularLocation>
</comment>
<dbReference type="GO" id="GO:0003887">
    <property type="term" value="F:DNA-directed DNA polymerase activity"/>
    <property type="evidence" value="ECO:0007669"/>
    <property type="project" value="TreeGrafter"/>
</dbReference>
<dbReference type="GO" id="GO:0005840">
    <property type="term" value="C:ribosome"/>
    <property type="evidence" value="ECO:0007669"/>
    <property type="project" value="UniProtKB-KW"/>
</dbReference>
<dbReference type="STRING" id="1198029.A0A1U7LS50"/>
<evidence type="ECO:0000256" key="7">
    <source>
        <dbReference type="ARBA" id="ARBA00023274"/>
    </source>
</evidence>
<dbReference type="OMA" id="GFIHNEN"/>
<feature type="region of interest" description="Disordered" evidence="8">
    <location>
        <begin position="89"/>
        <end position="108"/>
    </location>
</feature>
<dbReference type="Proteomes" id="UP000186594">
    <property type="component" value="Unassembled WGS sequence"/>
</dbReference>
<dbReference type="GO" id="GO:0006297">
    <property type="term" value="P:nucleotide-excision repair, DNA gap filling"/>
    <property type="evidence" value="ECO:0007669"/>
    <property type="project" value="TreeGrafter"/>
</dbReference>
<dbReference type="InterPro" id="IPR013025">
    <property type="entry name" value="Ribosomal_uL23-like"/>
</dbReference>
<dbReference type="PANTHER" id="PTHR17598:SF13">
    <property type="entry name" value="DNA POLYMERASE DELTA SUBUNIT 3"/>
    <property type="match status" value="1"/>
</dbReference>
<feature type="region of interest" description="Disordered" evidence="8">
    <location>
        <begin position="260"/>
        <end position="390"/>
    </location>
</feature>